<dbReference type="PANTHER" id="PTHR28242">
    <property type="entry name" value="PHOSPHORELAY INTERMEDIATE PROTEIN YPD1"/>
    <property type="match status" value="1"/>
</dbReference>
<feature type="domain" description="HPt" evidence="2">
    <location>
        <begin position="27"/>
        <end position="125"/>
    </location>
</feature>
<keyword evidence="1" id="KW-0597">Phosphoprotein</keyword>
<feature type="modified residue" description="Phosphohistidine" evidence="1">
    <location>
        <position position="66"/>
    </location>
</feature>
<dbReference type="EMBL" id="ML994634">
    <property type="protein sequence ID" value="KAF2185254.1"/>
    <property type="molecule type" value="Genomic_DNA"/>
</dbReference>
<dbReference type="GO" id="GO:0005634">
    <property type="term" value="C:nucleus"/>
    <property type="evidence" value="ECO:0007669"/>
    <property type="project" value="TreeGrafter"/>
</dbReference>
<dbReference type="CDD" id="cd00088">
    <property type="entry name" value="HPT"/>
    <property type="match status" value="1"/>
</dbReference>
<dbReference type="GO" id="GO:0043424">
    <property type="term" value="F:protein histidine kinase binding"/>
    <property type="evidence" value="ECO:0007669"/>
    <property type="project" value="InterPro"/>
</dbReference>
<reference evidence="3" key="1">
    <citation type="journal article" date="2020" name="Stud. Mycol.">
        <title>101 Dothideomycetes genomes: a test case for predicting lifestyles and emergence of pathogens.</title>
        <authorList>
            <person name="Haridas S."/>
            <person name="Albert R."/>
            <person name="Binder M."/>
            <person name="Bloem J."/>
            <person name="Labutti K."/>
            <person name="Salamov A."/>
            <person name="Andreopoulos B."/>
            <person name="Baker S."/>
            <person name="Barry K."/>
            <person name="Bills G."/>
            <person name="Bluhm B."/>
            <person name="Cannon C."/>
            <person name="Castanera R."/>
            <person name="Culley D."/>
            <person name="Daum C."/>
            <person name="Ezra D."/>
            <person name="Gonzalez J."/>
            <person name="Henrissat B."/>
            <person name="Kuo A."/>
            <person name="Liang C."/>
            <person name="Lipzen A."/>
            <person name="Lutzoni F."/>
            <person name="Magnuson J."/>
            <person name="Mondo S."/>
            <person name="Nolan M."/>
            <person name="Ohm R."/>
            <person name="Pangilinan J."/>
            <person name="Park H.-J."/>
            <person name="Ramirez L."/>
            <person name="Alfaro M."/>
            <person name="Sun H."/>
            <person name="Tritt A."/>
            <person name="Yoshinaga Y."/>
            <person name="Zwiers L.-H."/>
            <person name="Turgeon B."/>
            <person name="Goodwin S."/>
            <person name="Spatafora J."/>
            <person name="Crous P."/>
            <person name="Grigoriev I."/>
        </authorList>
    </citation>
    <scope>NUCLEOTIDE SEQUENCE</scope>
    <source>
        <strain evidence="3">CBS 207.26</strain>
    </source>
</reference>
<accession>A0A6A6E0A9</accession>
<dbReference type="SUPFAM" id="SSF47226">
    <property type="entry name" value="Histidine-containing phosphotransfer domain, HPT domain"/>
    <property type="match status" value="1"/>
</dbReference>
<sequence length="137" mass="15658">MAVPGASDSIDEATFDQILEMDEDQKEREFSKSIVYDFFTQAESTFGKMNANLEQKDFKMLSELGHFLKGSSATLGLTKVKDSCEKIQHFGNRKDEAGNKTISDDEALSKLRTTIEQAKQEFYDVEKVLKRFYHDEP</sequence>
<organism evidence="3 4">
    <name type="scientific">Zopfia rhizophila CBS 207.26</name>
    <dbReference type="NCBI Taxonomy" id="1314779"/>
    <lineage>
        <taxon>Eukaryota</taxon>
        <taxon>Fungi</taxon>
        <taxon>Dikarya</taxon>
        <taxon>Ascomycota</taxon>
        <taxon>Pezizomycotina</taxon>
        <taxon>Dothideomycetes</taxon>
        <taxon>Dothideomycetes incertae sedis</taxon>
        <taxon>Zopfiaceae</taxon>
        <taxon>Zopfia</taxon>
    </lineage>
</organism>
<dbReference type="InterPro" id="IPR036641">
    <property type="entry name" value="HPT_dom_sf"/>
</dbReference>
<dbReference type="Gene3D" id="1.20.120.160">
    <property type="entry name" value="HPT domain"/>
    <property type="match status" value="1"/>
</dbReference>
<evidence type="ECO:0000259" key="2">
    <source>
        <dbReference type="PROSITE" id="PS50894"/>
    </source>
</evidence>
<evidence type="ECO:0000313" key="4">
    <source>
        <dbReference type="Proteomes" id="UP000800200"/>
    </source>
</evidence>
<dbReference type="GO" id="GO:0005737">
    <property type="term" value="C:cytoplasm"/>
    <property type="evidence" value="ECO:0007669"/>
    <property type="project" value="TreeGrafter"/>
</dbReference>
<protein>
    <submittedName>
        <fullName evidence="3">Histidine containing phosphotransmitter protein</fullName>
    </submittedName>
</protein>
<proteinExistence type="predicted"/>
<keyword evidence="4" id="KW-1185">Reference proteome</keyword>
<dbReference type="Proteomes" id="UP000800200">
    <property type="component" value="Unassembled WGS sequence"/>
</dbReference>
<evidence type="ECO:0000256" key="1">
    <source>
        <dbReference type="PROSITE-ProRule" id="PRU00110"/>
    </source>
</evidence>
<dbReference type="Pfam" id="PF01627">
    <property type="entry name" value="Hpt"/>
    <property type="match status" value="1"/>
</dbReference>
<dbReference type="AlphaFoldDB" id="A0A6A6E0A9"/>
<evidence type="ECO:0000313" key="3">
    <source>
        <dbReference type="EMBL" id="KAF2185254.1"/>
    </source>
</evidence>
<dbReference type="OrthoDB" id="1673781at2759"/>
<dbReference type="InterPro" id="IPR045871">
    <property type="entry name" value="AHP1-5/YPD1"/>
</dbReference>
<dbReference type="FunFam" id="1.20.120.160:FF:000007">
    <property type="entry name" value="Multistep phosphorelay regulator 1"/>
    <property type="match status" value="1"/>
</dbReference>
<dbReference type="InterPro" id="IPR008207">
    <property type="entry name" value="Sig_transdc_His_kin_Hpt_dom"/>
</dbReference>
<gene>
    <name evidence="3" type="ORF">K469DRAFT_165211</name>
</gene>
<name>A0A6A6E0A9_9PEZI</name>
<dbReference type="SMART" id="SM00073">
    <property type="entry name" value="HPT"/>
    <property type="match status" value="1"/>
</dbReference>
<dbReference type="PANTHER" id="PTHR28242:SF52">
    <property type="entry name" value="PHOSPHORELAY INTERMEDIATE PROTEIN YPD1"/>
    <property type="match status" value="1"/>
</dbReference>
<dbReference type="PROSITE" id="PS50894">
    <property type="entry name" value="HPT"/>
    <property type="match status" value="1"/>
</dbReference>
<dbReference type="GO" id="GO:0009927">
    <property type="term" value="F:histidine phosphotransfer kinase activity"/>
    <property type="evidence" value="ECO:0007669"/>
    <property type="project" value="InterPro"/>
</dbReference>
<dbReference type="GO" id="GO:0000160">
    <property type="term" value="P:phosphorelay signal transduction system"/>
    <property type="evidence" value="ECO:0007669"/>
    <property type="project" value="InterPro"/>
</dbReference>